<keyword evidence="3" id="KW-1185">Reference proteome</keyword>
<dbReference type="AlphaFoldDB" id="A0AAE0SFN9"/>
<name>A0AAE0SFN9_9BIVA</name>
<feature type="region of interest" description="Disordered" evidence="1">
    <location>
        <begin position="17"/>
        <end position="42"/>
    </location>
</feature>
<reference evidence="2" key="2">
    <citation type="journal article" date="2021" name="Genome Biol. Evol.">
        <title>Developing a high-quality reference genome for a parasitic bivalve with doubly uniparental inheritance (Bivalvia: Unionida).</title>
        <authorList>
            <person name="Smith C.H."/>
        </authorList>
    </citation>
    <scope>NUCLEOTIDE SEQUENCE</scope>
    <source>
        <strain evidence="2">CHS0354</strain>
        <tissue evidence="2">Mantle</tissue>
    </source>
</reference>
<sequence>MLQGCVPWYYRRPDCPTEEQFEKPTTPSFAKGSPQDPAVNNLRPSQHLRPVHHNAALHPEERDQFYEAPDQAISNISSTENLFLLKDFSVRVRDDGRGLIIGIGQQLLKFCCSHSLCVIYVRIIPKELHHATKVRPCINTGCACNPKTAFHQRDP</sequence>
<gene>
    <name evidence="2" type="ORF">CHS0354_026071</name>
</gene>
<reference evidence="2" key="1">
    <citation type="journal article" date="2021" name="Genome Biol. Evol.">
        <title>A High-Quality Reference Genome for a Parasitic Bivalve with Doubly Uniparental Inheritance (Bivalvia: Unionida).</title>
        <authorList>
            <person name="Smith C.H."/>
        </authorList>
    </citation>
    <scope>NUCLEOTIDE SEQUENCE</scope>
    <source>
        <strain evidence="2">CHS0354</strain>
    </source>
</reference>
<organism evidence="2 3">
    <name type="scientific">Potamilus streckersoni</name>
    <dbReference type="NCBI Taxonomy" id="2493646"/>
    <lineage>
        <taxon>Eukaryota</taxon>
        <taxon>Metazoa</taxon>
        <taxon>Spiralia</taxon>
        <taxon>Lophotrochozoa</taxon>
        <taxon>Mollusca</taxon>
        <taxon>Bivalvia</taxon>
        <taxon>Autobranchia</taxon>
        <taxon>Heteroconchia</taxon>
        <taxon>Palaeoheterodonta</taxon>
        <taxon>Unionida</taxon>
        <taxon>Unionoidea</taxon>
        <taxon>Unionidae</taxon>
        <taxon>Ambleminae</taxon>
        <taxon>Lampsilini</taxon>
        <taxon>Potamilus</taxon>
    </lineage>
</organism>
<evidence type="ECO:0000313" key="3">
    <source>
        <dbReference type="Proteomes" id="UP001195483"/>
    </source>
</evidence>
<proteinExistence type="predicted"/>
<reference evidence="2" key="3">
    <citation type="submission" date="2023-05" db="EMBL/GenBank/DDBJ databases">
        <authorList>
            <person name="Smith C.H."/>
        </authorList>
    </citation>
    <scope>NUCLEOTIDE SEQUENCE</scope>
    <source>
        <strain evidence="2">CHS0354</strain>
        <tissue evidence="2">Mantle</tissue>
    </source>
</reference>
<comment type="caution">
    <text evidence="2">The sequence shown here is derived from an EMBL/GenBank/DDBJ whole genome shotgun (WGS) entry which is preliminary data.</text>
</comment>
<accession>A0AAE0SFN9</accession>
<dbReference type="EMBL" id="JAEAOA010001555">
    <property type="protein sequence ID" value="KAK3591057.1"/>
    <property type="molecule type" value="Genomic_DNA"/>
</dbReference>
<evidence type="ECO:0000313" key="2">
    <source>
        <dbReference type="EMBL" id="KAK3591057.1"/>
    </source>
</evidence>
<evidence type="ECO:0000256" key="1">
    <source>
        <dbReference type="SAM" id="MobiDB-lite"/>
    </source>
</evidence>
<dbReference type="Proteomes" id="UP001195483">
    <property type="component" value="Unassembled WGS sequence"/>
</dbReference>
<protein>
    <submittedName>
        <fullName evidence="2">Uncharacterized protein</fullName>
    </submittedName>
</protein>